<dbReference type="Proteomes" id="UP000799423">
    <property type="component" value="Unassembled WGS sequence"/>
</dbReference>
<feature type="non-terminal residue" evidence="1">
    <location>
        <position position="346"/>
    </location>
</feature>
<dbReference type="OrthoDB" id="3763356at2759"/>
<dbReference type="EMBL" id="MU006290">
    <property type="protein sequence ID" value="KAF2855534.1"/>
    <property type="molecule type" value="Genomic_DNA"/>
</dbReference>
<evidence type="ECO:0000313" key="2">
    <source>
        <dbReference type="Proteomes" id="UP000799423"/>
    </source>
</evidence>
<accession>A0A6A7BJS0</accession>
<dbReference type="AlphaFoldDB" id="A0A6A7BJS0"/>
<reference evidence="1" key="1">
    <citation type="submission" date="2020-01" db="EMBL/GenBank/DDBJ databases">
        <authorList>
            <consortium name="DOE Joint Genome Institute"/>
            <person name="Haridas S."/>
            <person name="Albert R."/>
            <person name="Binder M."/>
            <person name="Bloem J."/>
            <person name="Labutti K."/>
            <person name="Salamov A."/>
            <person name="Andreopoulos B."/>
            <person name="Baker S.E."/>
            <person name="Barry K."/>
            <person name="Bills G."/>
            <person name="Bluhm B.H."/>
            <person name="Cannon C."/>
            <person name="Castanera R."/>
            <person name="Culley D.E."/>
            <person name="Daum C."/>
            <person name="Ezra D."/>
            <person name="Gonzalez J.B."/>
            <person name="Henrissat B."/>
            <person name="Kuo A."/>
            <person name="Liang C."/>
            <person name="Lipzen A."/>
            <person name="Lutzoni F."/>
            <person name="Magnuson J."/>
            <person name="Mondo S."/>
            <person name="Nolan M."/>
            <person name="Ohm R."/>
            <person name="Pangilinan J."/>
            <person name="Park H.-J."/>
            <person name="Ramirez L."/>
            <person name="Alfaro M."/>
            <person name="Sun H."/>
            <person name="Tritt A."/>
            <person name="Yoshinaga Y."/>
            <person name="Zwiers L.-H."/>
            <person name="Turgeon B.G."/>
            <person name="Goodwin S.B."/>
            <person name="Spatafora J.W."/>
            <person name="Crous P.W."/>
            <person name="Grigoriev I.V."/>
        </authorList>
    </citation>
    <scope>NUCLEOTIDE SEQUENCE</scope>
    <source>
        <strain evidence="1">IPT5</strain>
    </source>
</reference>
<name>A0A6A7BJS0_9PLEO</name>
<organism evidence="1 2">
    <name type="scientific">Plenodomus tracheiphilus IPT5</name>
    <dbReference type="NCBI Taxonomy" id="1408161"/>
    <lineage>
        <taxon>Eukaryota</taxon>
        <taxon>Fungi</taxon>
        <taxon>Dikarya</taxon>
        <taxon>Ascomycota</taxon>
        <taxon>Pezizomycotina</taxon>
        <taxon>Dothideomycetes</taxon>
        <taxon>Pleosporomycetidae</taxon>
        <taxon>Pleosporales</taxon>
        <taxon>Pleosporineae</taxon>
        <taxon>Leptosphaeriaceae</taxon>
        <taxon>Plenodomus</taxon>
    </lineage>
</organism>
<sequence length="346" mass="38875">PAPGLQLEASLKVFGRIVQPPAAMLTGGTRRWRNLQKYLLNLGSQNQAVKASLLSLDKLLEWDDLNASTGPTLELQENITASFKFVTQMIPDDLSSGSPQEDDKMDHWLAAIFLLAWIQVLRDRAEQDSESLFPSELADTIITSSHDWNWYSLQLLSWLNALDSKASHLSGPALLSPKALKVVSRYPIQIISCDYEEFKGKQQPFDDDQEFRKLSTSAESGASEHGDSGIIVPSLSSCDVKEIVLRAILQPAAEWYLETQAYCRQISALDKHHQKRFTPDTEINVALTGKRLQIKLFDLWAQRPAAISLTSEELSKSVAPDMATRLQEISSIYLASFWILFVYLHR</sequence>
<protein>
    <submittedName>
        <fullName evidence="1">Uncharacterized protein</fullName>
    </submittedName>
</protein>
<gene>
    <name evidence="1" type="ORF">T440DRAFT_382121</name>
</gene>
<evidence type="ECO:0000313" key="1">
    <source>
        <dbReference type="EMBL" id="KAF2855534.1"/>
    </source>
</evidence>
<feature type="non-terminal residue" evidence="1">
    <location>
        <position position="1"/>
    </location>
</feature>
<keyword evidence="2" id="KW-1185">Reference proteome</keyword>
<proteinExistence type="predicted"/>